<dbReference type="AlphaFoldDB" id="A0A482VM07"/>
<dbReference type="InterPro" id="IPR016135">
    <property type="entry name" value="UBQ-conjugating_enzyme/RWD"/>
</dbReference>
<dbReference type="CDD" id="cd23821">
    <property type="entry name" value="RWD_IMPACT"/>
    <property type="match status" value="1"/>
</dbReference>
<feature type="domain" description="RWD" evidence="7">
    <location>
        <begin position="9"/>
        <end position="103"/>
    </location>
</feature>
<comment type="caution">
    <text evidence="8">The sequence shown here is derived from an EMBL/GenBank/DDBJ whole genome shotgun (WGS) entry which is preliminary data.</text>
</comment>
<dbReference type="Pfam" id="PF01205">
    <property type="entry name" value="Impact_N"/>
    <property type="match status" value="1"/>
</dbReference>
<dbReference type="GO" id="GO:0006446">
    <property type="term" value="P:regulation of translational initiation"/>
    <property type="evidence" value="ECO:0007669"/>
    <property type="project" value="TreeGrafter"/>
</dbReference>
<evidence type="ECO:0000256" key="5">
    <source>
        <dbReference type="ARBA" id="ARBA00022845"/>
    </source>
</evidence>
<keyword evidence="5" id="KW-0810">Translation regulation</keyword>
<keyword evidence="6" id="KW-0346">Stress response</keyword>
<sequence>MDNLREQCEEIEALNSIYGDCWKIEVATNSYSMQVTPGVKLFIILNPDYPSSAPPKVELLAPTLNSEQKRQISEEFCNIYKTNSGGPILYQWIEKLKEIVDKTSNTEDDIQIESNDFIEENIIKEVHSKVTHGDIIQDRKSVFQGHVSPVQSPEDTKVFMNYLLENKKIAQATHNISAYRILTPKGTILQDCDDDGESHAGGRVLHLLQILNLNNIMVVVSR</sequence>
<comment type="similarity">
    <text evidence="2">Belongs to the IMPACT family.</text>
</comment>
<comment type="subcellular location">
    <subcellularLocation>
        <location evidence="1">Cytoplasm</location>
    </subcellularLocation>
</comment>
<dbReference type="Pfam" id="PF05773">
    <property type="entry name" value="RWD"/>
    <property type="match status" value="1"/>
</dbReference>
<evidence type="ECO:0000256" key="3">
    <source>
        <dbReference type="ARBA" id="ARBA00022490"/>
    </source>
</evidence>
<proteinExistence type="inferred from homology"/>
<evidence type="ECO:0000313" key="8">
    <source>
        <dbReference type="EMBL" id="RZC33676.1"/>
    </source>
</evidence>
<accession>A0A482VM07</accession>
<organism evidence="8 9">
    <name type="scientific">Asbolus verrucosus</name>
    <name type="common">Desert ironclad beetle</name>
    <dbReference type="NCBI Taxonomy" id="1661398"/>
    <lineage>
        <taxon>Eukaryota</taxon>
        <taxon>Metazoa</taxon>
        <taxon>Ecdysozoa</taxon>
        <taxon>Arthropoda</taxon>
        <taxon>Hexapoda</taxon>
        <taxon>Insecta</taxon>
        <taxon>Pterygota</taxon>
        <taxon>Neoptera</taxon>
        <taxon>Endopterygota</taxon>
        <taxon>Coleoptera</taxon>
        <taxon>Polyphaga</taxon>
        <taxon>Cucujiformia</taxon>
        <taxon>Tenebrionidae</taxon>
        <taxon>Pimeliinae</taxon>
        <taxon>Asbolus</taxon>
    </lineage>
</organism>
<dbReference type="EMBL" id="QDEB01086918">
    <property type="protein sequence ID" value="RZC33676.1"/>
    <property type="molecule type" value="Genomic_DNA"/>
</dbReference>
<feature type="non-terminal residue" evidence="8">
    <location>
        <position position="222"/>
    </location>
</feature>
<protein>
    <submittedName>
        <fullName evidence="8">IMPACT-like</fullName>
    </submittedName>
</protein>
<evidence type="ECO:0000313" key="9">
    <source>
        <dbReference type="Proteomes" id="UP000292052"/>
    </source>
</evidence>
<name>A0A482VM07_ASBVE</name>
<dbReference type="PROSITE" id="PS50908">
    <property type="entry name" value="RWD"/>
    <property type="match status" value="1"/>
</dbReference>
<dbReference type="GO" id="GO:0005737">
    <property type="term" value="C:cytoplasm"/>
    <property type="evidence" value="ECO:0007669"/>
    <property type="project" value="UniProtKB-SubCell"/>
</dbReference>
<dbReference type="SMART" id="SM00591">
    <property type="entry name" value="RWD"/>
    <property type="match status" value="1"/>
</dbReference>
<evidence type="ECO:0000259" key="7">
    <source>
        <dbReference type="PROSITE" id="PS50908"/>
    </source>
</evidence>
<gene>
    <name evidence="8" type="ORF">BDFB_009219</name>
</gene>
<dbReference type="Proteomes" id="UP000292052">
    <property type="component" value="Unassembled WGS sequence"/>
</dbReference>
<evidence type="ECO:0000256" key="6">
    <source>
        <dbReference type="ARBA" id="ARBA00023016"/>
    </source>
</evidence>
<dbReference type="SUPFAM" id="SSF54211">
    <property type="entry name" value="Ribosomal protein S5 domain 2-like"/>
    <property type="match status" value="1"/>
</dbReference>
<dbReference type="InterPro" id="IPR023582">
    <property type="entry name" value="Impact"/>
</dbReference>
<dbReference type="Gene3D" id="3.30.230.30">
    <property type="entry name" value="Impact, N-terminal domain"/>
    <property type="match status" value="1"/>
</dbReference>
<dbReference type="STRING" id="1661398.A0A482VM07"/>
<dbReference type="OrthoDB" id="69641at2759"/>
<dbReference type="PANTHER" id="PTHR16301">
    <property type="entry name" value="IMPACT-RELATED"/>
    <property type="match status" value="1"/>
</dbReference>
<dbReference type="GO" id="GO:0140469">
    <property type="term" value="P:GCN2-mediated signaling"/>
    <property type="evidence" value="ECO:0007669"/>
    <property type="project" value="TreeGrafter"/>
</dbReference>
<evidence type="ECO:0000256" key="2">
    <source>
        <dbReference type="ARBA" id="ARBA00007665"/>
    </source>
</evidence>
<evidence type="ECO:0000256" key="1">
    <source>
        <dbReference type="ARBA" id="ARBA00004496"/>
    </source>
</evidence>
<dbReference type="PANTHER" id="PTHR16301:SF25">
    <property type="entry name" value="PROTEIN IMPACT"/>
    <property type="match status" value="1"/>
</dbReference>
<dbReference type="SUPFAM" id="SSF54495">
    <property type="entry name" value="UBC-like"/>
    <property type="match status" value="1"/>
</dbReference>
<keyword evidence="3" id="KW-0963">Cytoplasm</keyword>
<dbReference type="Gene3D" id="3.10.110.10">
    <property type="entry name" value="Ubiquitin Conjugating Enzyme"/>
    <property type="match status" value="1"/>
</dbReference>
<keyword evidence="4" id="KW-0678">Repressor</keyword>
<keyword evidence="9" id="KW-1185">Reference proteome</keyword>
<evidence type="ECO:0000256" key="4">
    <source>
        <dbReference type="ARBA" id="ARBA00022491"/>
    </source>
</evidence>
<dbReference type="InterPro" id="IPR001498">
    <property type="entry name" value="Impact_N"/>
</dbReference>
<dbReference type="InterPro" id="IPR036956">
    <property type="entry name" value="Impact_N_sf"/>
</dbReference>
<dbReference type="InterPro" id="IPR006575">
    <property type="entry name" value="RWD_dom"/>
</dbReference>
<reference evidence="8 9" key="1">
    <citation type="submission" date="2017-03" db="EMBL/GenBank/DDBJ databases">
        <title>Genome of the blue death feigning beetle - Asbolus verrucosus.</title>
        <authorList>
            <person name="Rider S.D."/>
        </authorList>
    </citation>
    <scope>NUCLEOTIDE SEQUENCE [LARGE SCALE GENOMIC DNA]</scope>
    <source>
        <strain evidence="8">Butters</strain>
        <tissue evidence="8">Head and leg muscle</tissue>
    </source>
</reference>
<dbReference type="InterPro" id="IPR020568">
    <property type="entry name" value="Ribosomal_Su5_D2-typ_SF"/>
</dbReference>